<evidence type="ECO:0000256" key="8">
    <source>
        <dbReference type="ARBA" id="ARBA00051712"/>
    </source>
</evidence>
<accession>A0A096CPV6</accession>
<dbReference type="AlphaFoldDB" id="A0A096CPV6"/>
<evidence type="ECO:0000256" key="3">
    <source>
        <dbReference type="ARBA" id="ARBA00013080"/>
    </source>
</evidence>
<dbReference type="InterPro" id="IPR001653">
    <property type="entry name" value="DAP_epimerase_DapF"/>
</dbReference>
<dbReference type="GO" id="GO:0009089">
    <property type="term" value="P:lysine biosynthetic process via diaminopimelate"/>
    <property type="evidence" value="ECO:0007669"/>
    <property type="project" value="UniProtKB-UniRule"/>
</dbReference>
<dbReference type="PROSITE" id="PS01326">
    <property type="entry name" value="DAP_EPIMERASE"/>
    <property type="match status" value="1"/>
</dbReference>
<comment type="pathway">
    <text evidence="1 9">Amino-acid biosynthesis; L-lysine biosynthesis via DAP pathway; DL-2,6-diaminopimelate from LL-2,6-diaminopimelate: step 1/1.</text>
</comment>
<comment type="similarity">
    <text evidence="2 9">Belongs to the diaminopimelate epimerase family.</text>
</comment>
<dbReference type="Proteomes" id="UP000029628">
    <property type="component" value="Unassembled WGS sequence"/>
</dbReference>
<keyword evidence="7 9" id="KW-0413">Isomerase</keyword>
<dbReference type="UniPathway" id="UPA00034">
    <property type="reaction ID" value="UER00025"/>
</dbReference>
<feature type="binding site" evidence="9">
    <location>
        <position position="193"/>
    </location>
    <ligand>
        <name>substrate</name>
    </ligand>
</feature>
<name>A0A096CPV6_9FIRM</name>
<protein>
    <recommendedName>
        <fullName evidence="3 9">Diaminopimelate epimerase</fullName>
        <shortName evidence="9">DAP epimerase</shortName>
        <ecNumber evidence="3 9">5.1.1.7</ecNumber>
    </recommendedName>
    <alternativeName>
        <fullName evidence="9">PLP-independent amino acid racemase</fullName>
    </alternativeName>
</protein>
<dbReference type="Pfam" id="PF01678">
    <property type="entry name" value="DAP_epimerase"/>
    <property type="match status" value="2"/>
</dbReference>
<comment type="caution">
    <text evidence="11">The sequence shown here is derived from an EMBL/GenBank/DDBJ whole genome shotgun (WGS) entry which is preliminary data.</text>
</comment>
<evidence type="ECO:0000313" key="12">
    <source>
        <dbReference type="Proteomes" id="UP000029628"/>
    </source>
</evidence>
<feature type="binding site" evidence="9">
    <location>
        <position position="11"/>
    </location>
    <ligand>
        <name>substrate</name>
    </ligand>
</feature>
<feature type="site" description="Could be important to modulate the pK values of the two catalytic cysteine residues" evidence="9">
    <location>
        <position position="211"/>
    </location>
</feature>
<proteinExistence type="inferred from homology"/>
<dbReference type="Gene3D" id="3.10.310.10">
    <property type="entry name" value="Diaminopimelate Epimerase, Chain A, domain 1"/>
    <property type="match status" value="2"/>
</dbReference>
<dbReference type="PANTHER" id="PTHR31689">
    <property type="entry name" value="DIAMINOPIMELATE EPIMERASE, CHLOROPLASTIC"/>
    <property type="match status" value="1"/>
</dbReference>
<comment type="subunit">
    <text evidence="9">Homodimer.</text>
</comment>
<comment type="subcellular location">
    <subcellularLocation>
        <location evidence="9">Cytoplasm</location>
    </subcellularLocation>
</comment>
<evidence type="ECO:0000256" key="5">
    <source>
        <dbReference type="ARBA" id="ARBA00022605"/>
    </source>
</evidence>
<feature type="binding site" evidence="9">
    <location>
        <begin position="211"/>
        <end position="212"/>
    </location>
    <ligand>
        <name>substrate</name>
    </ligand>
</feature>
<dbReference type="EMBL" id="JRNT01000013">
    <property type="protein sequence ID" value="KGF47344.1"/>
    <property type="molecule type" value="Genomic_DNA"/>
</dbReference>
<keyword evidence="4 9" id="KW-0963">Cytoplasm</keyword>
<gene>
    <name evidence="9" type="primary">dapF</name>
    <name evidence="11" type="ORF">HMPREF0872_05035</name>
</gene>
<feature type="binding site" evidence="9">
    <location>
        <position position="62"/>
    </location>
    <ligand>
        <name>substrate</name>
    </ligand>
</feature>
<comment type="catalytic activity">
    <reaction evidence="8 9">
        <text>(2S,6S)-2,6-diaminopimelate = meso-2,6-diaminopimelate</text>
        <dbReference type="Rhea" id="RHEA:15393"/>
        <dbReference type="ChEBI" id="CHEBI:57609"/>
        <dbReference type="ChEBI" id="CHEBI:57791"/>
        <dbReference type="EC" id="5.1.1.7"/>
    </reaction>
</comment>
<evidence type="ECO:0000256" key="10">
    <source>
        <dbReference type="PROSITE-ProRule" id="PRU10125"/>
    </source>
</evidence>
<feature type="site" description="Could be important to modulate the pK values of the two catalytic cysteine residues" evidence="9">
    <location>
        <position position="162"/>
    </location>
</feature>
<reference evidence="11 12" key="1">
    <citation type="submission" date="2014-07" db="EMBL/GenBank/DDBJ databases">
        <authorList>
            <person name="McCorrison J."/>
            <person name="Sanka R."/>
            <person name="Torralba M."/>
            <person name="Gillis M."/>
            <person name="Haft D.H."/>
            <person name="Methe B."/>
            <person name="Sutton G."/>
            <person name="Nelson K.E."/>
        </authorList>
    </citation>
    <scope>NUCLEOTIDE SEQUENCE [LARGE SCALE GENOMIC DNA]</scope>
    <source>
        <strain evidence="11 12">DNF00314</strain>
    </source>
</reference>
<dbReference type="GO" id="GO:0005829">
    <property type="term" value="C:cytosol"/>
    <property type="evidence" value="ECO:0007669"/>
    <property type="project" value="TreeGrafter"/>
</dbReference>
<dbReference type="eggNOG" id="COG0253">
    <property type="taxonomic scope" value="Bacteria"/>
</dbReference>
<evidence type="ECO:0000313" key="11">
    <source>
        <dbReference type="EMBL" id="KGF47344.1"/>
    </source>
</evidence>
<evidence type="ECO:0000256" key="4">
    <source>
        <dbReference type="ARBA" id="ARBA00022490"/>
    </source>
</evidence>
<keyword evidence="5 9" id="KW-0028">Amino-acid biosynthesis</keyword>
<evidence type="ECO:0000256" key="1">
    <source>
        <dbReference type="ARBA" id="ARBA00005196"/>
    </source>
</evidence>
<dbReference type="InterPro" id="IPR018510">
    <property type="entry name" value="DAP_epimerase_AS"/>
</dbReference>
<dbReference type="PANTHER" id="PTHR31689:SF0">
    <property type="entry name" value="DIAMINOPIMELATE EPIMERASE"/>
    <property type="match status" value="1"/>
</dbReference>
<evidence type="ECO:0000256" key="6">
    <source>
        <dbReference type="ARBA" id="ARBA00023154"/>
    </source>
</evidence>
<comment type="caution">
    <text evidence="9">Lacks conserved residue(s) required for the propagation of feature annotation.</text>
</comment>
<dbReference type="FunFam" id="3.10.310.10:FF:000001">
    <property type="entry name" value="Diaminopimelate epimerase"/>
    <property type="match status" value="1"/>
</dbReference>
<evidence type="ECO:0000256" key="7">
    <source>
        <dbReference type="ARBA" id="ARBA00023235"/>
    </source>
</evidence>
<organism evidence="11 12">
    <name type="scientific">Veillonella montpellierensis DNF00314</name>
    <dbReference type="NCBI Taxonomy" id="1401067"/>
    <lineage>
        <taxon>Bacteria</taxon>
        <taxon>Bacillati</taxon>
        <taxon>Bacillota</taxon>
        <taxon>Negativicutes</taxon>
        <taxon>Veillonellales</taxon>
        <taxon>Veillonellaceae</taxon>
        <taxon>Veillonella</taxon>
    </lineage>
</organism>
<feature type="active site" description="Proton donor" evidence="9">
    <location>
        <position position="71"/>
    </location>
</feature>
<evidence type="ECO:0000256" key="9">
    <source>
        <dbReference type="HAMAP-Rule" id="MF_00197"/>
    </source>
</evidence>
<dbReference type="RefSeq" id="WP_038152512.1">
    <property type="nucleotide sequence ID" value="NZ_JRNT01000013.1"/>
</dbReference>
<dbReference type="HAMAP" id="MF_00197">
    <property type="entry name" value="DAP_epimerase"/>
    <property type="match status" value="1"/>
</dbReference>
<evidence type="ECO:0000256" key="2">
    <source>
        <dbReference type="ARBA" id="ARBA00010219"/>
    </source>
</evidence>
<feature type="binding site" evidence="9">
    <location>
        <begin position="72"/>
        <end position="73"/>
    </location>
    <ligand>
        <name>substrate</name>
    </ligand>
</feature>
<keyword evidence="6 9" id="KW-0457">Lysine biosynthesis</keyword>
<dbReference type="NCBIfam" id="TIGR00652">
    <property type="entry name" value="DapF"/>
    <property type="match status" value="1"/>
</dbReference>
<comment type="function">
    <text evidence="9">Catalyzes the stereoinversion of LL-2,6-diaminopimelate (L,L-DAP) to meso-diaminopimelate (meso-DAP), a precursor of L-lysine and an essential component of the bacterial peptidoglycan.</text>
</comment>
<feature type="active site" evidence="10">
    <location>
        <position position="71"/>
    </location>
</feature>
<feature type="binding site" evidence="9">
    <location>
        <begin position="221"/>
        <end position="222"/>
    </location>
    <ligand>
        <name>substrate</name>
    </ligand>
</feature>
<feature type="active site" description="Proton acceptor" evidence="9">
    <location>
        <position position="220"/>
    </location>
</feature>
<dbReference type="GO" id="GO:0008837">
    <property type="term" value="F:diaminopimelate epimerase activity"/>
    <property type="evidence" value="ECO:0007669"/>
    <property type="project" value="UniProtKB-UniRule"/>
</dbReference>
<keyword evidence="12" id="KW-1185">Reference proteome</keyword>
<dbReference type="EC" id="5.1.1.7" evidence="3 9"/>
<sequence length="278" mass="30283">MKFTKMHGLGNDFVMFTDPNGAHKDYTQAAITLCDRHTGIGADGIIVVIPSEIADIRMRIINADGSEAEMCGNGIRCFAKYAYETGAMQKTTFSIETLAGIMKPTLTIQNGIVTEVTVDMGHPFFDAKDIPMNISAYKVIDYPITVAGQEMHISSCLLGVPHTEVYVDDVMTVPLTTLGPLIETHPLFPRHTNVNFVQVINDHHIKVRTWERGAGATLACGTGSCACAVMSHEKGLTTREVDVELALGTLHITYLPDGTVLMRGPAEIVFETELPMTI</sequence>
<dbReference type="SUPFAM" id="SSF54506">
    <property type="entry name" value="Diaminopimelate epimerase-like"/>
    <property type="match status" value="1"/>
</dbReference>